<sequence length="107" mass="12398">MDTWTLIDTDGLKIGVVQRFRYESWRVSGRFMPDLGYSRYQRLFADLEYAANEQLFTHVDDLERSIAALRIRAVAPGGKDDPQLVSNLQVMRDWCQFQISPTTRPAD</sequence>
<organism evidence="1 2">
    <name type="scientific">Stenotrophomonas maltophilia</name>
    <name type="common">Pseudomonas maltophilia</name>
    <name type="synonym">Xanthomonas maltophilia</name>
    <dbReference type="NCBI Taxonomy" id="40324"/>
    <lineage>
        <taxon>Bacteria</taxon>
        <taxon>Pseudomonadati</taxon>
        <taxon>Pseudomonadota</taxon>
        <taxon>Gammaproteobacteria</taxon>
        <taxon>Lysobacterales</taxon>
        <taxon>Lysobacteraceae</taxon>
        <taxon>Stenotrophomonas</taxon>
        <taxon>Stenotrophomonas maltophilia group</taxon>
    </lineage>
</organism>
<dbReference type="Proteomes" id="UP000037632">
    <property type="component" value="Unassembled WGS sequence"/>
</dbReference>
<evidence type="ECO:0000313" key="1">
    <source>
        <dbReference type="EMBL" id="KOO83216.1"/>
    </source>
</evidence>
<dbReference type="AlphaFoldDB" id="A0AB34TJC5"/>
<dbReference type="EMBL" id="JZIW01000001">
    <property type="protein sequence ID" value="KOO83216.1"/>
    <property type="molecule type" value="Genomic_DNA"/>
</dbReference>
<protein>
    <submittedName>
        <fullName evidence="1">Uncharacterized protein</fullName>
    </submittedName>
</protein>
<name>A0AB34TJC5_STEMA</name>
<proteinExistence type="predicted"/>
<dbReference type="RefSeq" id="WP_042359047.1">
    <property type="nucleotide sequence ID" value="NZ_JZIW01000001.1"/>
</dbReference>
<gene>
    <name evidence="1" type="ORF">VL23_08285</name>
</gene>
<accession>A0AB34TJC5</accession>
<comment type="caution">
    <text evidence="1">The sequence shown here is derived from an EMBL/GenBank/DDBJ whole genome shotgun (WGS) entry which is preliminary data.</text>
</comment>
<reference evidence="1 2" key="1">
    <citation type="journal article" date="2015" name="Antimicrob. Agents Chemother.">
        <title>Whole-Genome Sequencing Identifies Emergence of a Quinolone Resistance Mutation in a Case of Stenotrophomonas maltophilia Bacteremia.</title>
        <authorList>
            <person name="Pak T.R."/>
            <person name="Altman D.R."/>
            <person name="Attie O."/>
            <person name="Sebra R."/>
            <person name="Hamula C.L."/>
            <person name="Lewis M."/>
            <person name="Deikus G."/>
            <person name="Newman L.C."/>
            <person name="Fang G."/>
            <person name="Hand J."/>
            <person name="Papel G."/>
            <person name="Wallach F."/>
            <person name="Schadt E.E."/>
            <person name="Huprikar S."/>
            <person name="van Bakel H."/>
            <person name="Kasarskis A."/>
            <person name="Bashir A."/>
        </authorList>
    </citation>
    <scope>NUCLEOTIDE SEQUENCE [LARGE SCALE GENOMIC DNA]</scope>
    <source>
        <strain evidence="1 2">ISMMS6</strain>
    </source>
</reference>
<evidence type="ECO:0000313" key="2">
    <source>
        <dbReference type="Proteomes" id="UP000037632"/>
    </source>
</evidence>